<protein>
    <recommendedName>
        <fullName evidence="2">Endonuclease/exonuclease/phosphatase domain-containing protein</fullName>
    </recommendedName>
</protein>
<keyword evidence="4" id="KW-1185">Reference proteome</keyword>
<dbReference type="EMBL" id="JARYMX010000004">
    <property type="protein sequence ID" value="KAJ9552563.1"/>
    <property type="molecule type" value="Genomic_DNA"/>
</dbReference>
<gene>
    <name evidence="3" type="ORF">OSB04_016608</name>
</gene>
<dbReference type="Proteomes" id="UP001172457">
    <property type="component" value="Chromosome 4"/>
</dbReference>
<reference evidence="3" key="1">
    <citation type="submission" date="2023-03" db="EMBL/GenBank/DDBJ databases">
        <title>Chromosome-scale reference genome and RAD-based genetic map of yellow starthistle (Centaurea solstitialis) reveal putative structural variation and QTLs associated with invader traits.</title>
        <authorList>
            <person name="Reatini B."/>
            <person name="Cang F.A."/>
            <person name="Jiang Q."/>
            <person name="Mckibben M.T.W."/>
            <person name="Barker M.S."/>
            <person name="Rieseberg L.H."/>
            <person name="Dlugosch K.M."/>
        </authorList>
    </citation>
    <scope>NUCLEOTIDE SEQUENCE</scope>
    <source>
        <strain evidence="3">CAN-66</strain>
        <tissue evidence="3">Leaf</tissue>
    </source>
</reference>
<organism evidence="3 4">
    <name type="scientific">Centaurea solstitialis</name>
    <name type="common">yellow star-thistle</name>
    <dbReference type="NCBI Taxonomy" id="347529"/>
    <lineage>
        <taxon>Eukaryota</taxon>
        <taxon>Viridiplantae</taxon>
        <taxon>Streptophyta</taxon>
        <taxon>Embryophyta</taxon>
        <taxon>Tracheophyta</taxon>
        <taxon>Spermatophyta</taxon>
        <taxon>Magnoliopsida</taxon>
        <taxon>eudicotyledons</taxon>
        <taxon>Gunneridae</taxon>
        <taxon>Pentapetalae</taxon>
        <taxon>asterids</taxon>
        <taxon>campanulids</taxon>
        <taxon>Asterales</taxon>
        <taxon>Asteraceae</taxon>
        <taxon>Carduoideae</taxon>
        <taxon>Cardueae</taxon>
        <taxon>Centaureinae</taxon>
        <taxon>Centaurea</taxon>
    </lineage>
</organism>
<dbReference type="PANTHER" id="PTHR33710:SF64">
    <property type="entry name" value="ENDONUCLEASE_EXONUCLEASE_PHOSPHATASE DOMAIN-CONTAINING PROTEIN"/>
    <property type="match status" value="1"/>
</dbReference>
<name>A0AA38TLA7_9ASTR</name>
<dbReference type="Pfam" id="PF03372">
    <property type="entry name" value="Exo_endo_phos"/>
    <property type="match status" value="1"/>
</dbReference>
<evidence type="ECO:0000313" key="3">
    <source>
        <dbReference type="EMBL" id="KAJ9552563.1"/>
    </source>
</evidence>
<dbReference type="InterPro" id="IPR005135">
    <property type="entry name" value="Endo/exonuclease/phosphatase"/>
</dbReference>
<feature type="region of interest" description="Disordered" evidence="1">
    <location>
        <begin position="1"/>
        <end position="66"/>
    </location>
</feature>
<dbReference type="SUPFAM" id="SSF56219">
    <property type="entry name" value="DNase I-like"/>
    <property type="match status" value="1"/>
</dbReference>
<feature type="domain" description="Endonuclease/exonuclease/phosphatase" evidence="2">
    <location>
        <begin position="138"/>
        <end position="343"/>
    </location>
</feature>
<proteinExistence type="predicted"/>
<sequence>MEEKSEADVRLQNSNPHVNLAKDKSVHIISNSMEGNVSAKTKTSKILPNQKRGQEAEASKSKFGDAGSLGRSKISLRLINQMVRNNTLKKFEIKTKARKERAGGIWVELGNSLGIEKQGEGQRSARKKPNRSLMKITSLNLRGLGMPGKKLWVKELCHKEKPNLIGLQETKMGNWSKEQLGNIWGWDNCDFAHVPAEGSSGFVVAERNFVAVIGEWNRVNGLVGFINVYGPREQKDRLITWQMVESLCVRQDVKWCLFGDFNEVRREYERLNTITNPRGVEEFNNFIRDCDLIEVSLGNRRFTRVSDDGRKFSKLHRFLTTRDFADVWKGLGAVALERRWSDHHPIMVSDCSINFGPKPIKIFDSWLEGNEAEETIREAWLKDGGFAKPDRALIGKLKNVRLVLHEKNHGGAVACQVDIDRYKAEVCKFEEEAERRDLNEVERSK</sequence>
<dbReference type="PANTHER" id="PTHR33710">
    <property type="entry name" value="BNAC02G09200D PROTEIN"/>
    <property type="match status" value="1"/>
</dbReference>
<evidence type="ECO:0000259" key="2">
    <source>
        <dbReference type="Pfam" id="PF03372"/>
    </source>
</evidence>
<dbReference type="GO" id="GO:0003824">
    <property type="term" value="F:catalytic activity"/>
    <property type="evidence" value="ECO:0007669"/>
    <property type="project" value="InterPro"/>
</dbReference>
<feature type="compositionally biased region" description="Basic and acidic residues" evidence="1">
    <location>
        <begin position="52"/>
        <end position="63"/>
    </location>
</feature>
<comment type="caution">
    <text evidence="3">The sequence shown here is derived from an EMBL/GenBank/DDBJ whole genome shotgun (WGS) entry which is preliminary data.</text>
</comment>
<evidence type="ECO:0000313" key="4">
    <source>
        <dbReference type="Proteomes" id="UP001172457"/>
    </source>
</evidence>
<dbReference type="Gene3D" id="3.60.10.10">
    <property type="entry name" value="Endonuclease/exonuclease/phosphatase"/>
    <property type="match status" value="1"/>
</dbReference>
<dbReference type="InterPro" id="IPR036691">
    <property type="entry name" value="Endo/exonu/phosph_ase_sf"/>
</dbReference>
<accession>A0AA38TLA7</accession>
<evidence type="ECO:0000256" key="1">
    <source>
        <dbReference type="SAM" id="MobiDB-lite"/>
    </source>
</evidence>
<dbReference type="AlphaFoldDB" id="A0AA38TLA7"/>
<feature type="compositionally biased region" description="Polar residues" evidence="1">
    <location>
        <begin position="28"/>
        <end position="47"/>
    </location>
</feature>